<feature type="binding site" evidence="4">
    <location>
        <position position="218"/>
    </location>
    <ligand>
        <name>pyridoxal 5'-phosphate</name>
        <dbReference type="ChEBI" id="CHEBI:597326"/>
    </ligand>
</feature>
<dbReference type="GO" id="GO:0019805">
    <property type="term" value="P:quinolinate biosynthetic process"/>
    <property type="evidence" value="ECO:0007669"/>
    <property type="project" value="UniProtKB-UniRule"/>
</dbReference>
<comment type="subunit">
    <text evidence="4 6">Homodimer.</text>
</comment>
<comment type="function">
    <text evidence="4 6">Catalyzes the cleavage of L-kynurenine (L-Kyn) and L-3-hydroxykynurenine (L-3OHKyn) into anthranilic acid (AA) and 3-hydroxyanthranilic acid (3-OHAA), respectively.</text>
</comment>
<dbReference type="Proteomes" id="UP000293719">
    <property type="component" value="Chromosome"/>
</dbReference>
<evidence type="ECO:0000256" key="5">
    <source>
        <dbReference type="NCBIfam" id="TIGR01814"/>
    </source>
</evidence>
<dbReference type="Gene3D" id="3.40.640.10">
    <property type="entry name" value="Type I PLP-dependent aspartate aminotransferase-like (Major domain)"/>
    <property type="match status" value="1"/>
</dbReference>
<dbReference type="InterPro" id="IPR015422">
    <property type="entry name" value="PyrdxlP-dep_Trfase_small"/>
</dbReference>
<dbReference type="GO" id="GO:0005737">
    <property type="term" value="C:cytoplasm"/>
    <property type="evidence" value="ECO:0007669"/>
    <property type="project" value="UniProtKB-UniRule"/>
</dbReference>
<dbReference type="EMBL" id="CP036532">
    <property type="protein sequence ID" value="QBK32431.1"/>
    <property type="molecule type" value="Genomic_DNA"/>
</dbReference>
<sequence length="408" mass="43368">MKARAAALDDADPLAALRDRFALPAGVVYLDGNSLGALPRHVPDRVASAVQTEWGEHLITAWNRDGWVDLPVRTGERIAALIGAAPGTVRVTDSTSVNLFKVLSAALSLKGNRVTVVSDSGNFPTDLYVAHGLERAHPGVTLKVVAPEAVAVAVDEGVDVLMLTEVDYRTGRRHDMAALTARAHERGALVIWDLAHSAGALAVDLEGVRADFAVGCGYKFLNGGPGAPAFYYIAERHQAAVDPLLAGWFGHAAPFAFETAFRPAEGADRLRVGTPPVLSMVALDAALDIFDGLDMGAVQAKGRALTDFFIACVDPFAAELGLELASPRDPAARGSHVSLRHEQAYPVMQALIAAGVIGDMRAPDILRFGFAPLYVGFSDVLSAAGTLETILRQESWDRPEFHARKVVT</sequence>
<dbReference type="Pfam" id="PF22580">
    <property type="entry name" value="KYNU_C"/>
    <property type="match status" value="1"/>
</dbReference>
<evidence type="ECO:0000256" key="2">
    <source>
        <dbReference type="ARBA" id="ARBA00022801"/>
    </source>
</evidence>
<evidence type="ECO:0000256" key="1">
    <source>
        <dbReference type="ARBA" id="ARBA00022642"/>
    </source>
</evidence>
<dbReference type="NCBIfam" id="TIGR01814">
    <property type="entry name" value="kynureninase"/>
    <property type="match status" value="1"/>
</dbReference>
<organism evidence="7 8">
    <name type="scientific">Roseitalea porphyridii</name>
    <dbReference type="NCBI Taxonomy" id="1852022"/>
    <lineage>
        <taxon>Bacteria</taxon>
        <taxon>Pseudomonadati</taxon>
        <taxon>Pseudomonadota</taxon>
        <taxon>Alphaproteobacteria</taxon>
        <taxon>Hyphomicrobiales</taxon>
        <taxon>Ahrensiaceae</taxon>
        <taxon>Roseitalea</taxon>
    </lineage>
</organism>
<dbReference type="GO" id="GO:0009435">
    <property type="term" value="P:NAD+ biosynthetic process"/>
    <property type="evidence" value="ECO:0007669"/>
    <property type="project" value="UniProtKB-UniRule"/>
</dbReference>
<dbReference type="EC" id="3.7.1.3" evidence="4 5"/>
<dbReference type="InterPro" id="IPR015424">
    <property type="entry name" value="PyrdxlP-dep_Trfase"/>
</dbReference>
<name>A0A4P6V4Q9_9HYPH</name>
<dbReference type="GO" id="GO:0019441">
    <property type="term" value="P:L-tryptophan catabolic process to kynurenine"/>
    <property type="evidence" value="ECO:0007669"/>
    <property type="project" value="TreeGrafter"/>
</dbReference>
<feature type="binding site" evidence="4">
    <location>
        <position position="193"/>
    </location>
    <ligand>
        <name>pyridoxal 5'-phosphate</name>
        <dbReference type="ChEBI" id="CHEBI:597326"/>
    </ligand>
</feature>
<comment type="pathway">
    <text evidence="4 6">Amino-acid degradation; L-kynurenine degradation; L-alanine and anthranilate from L-kynurenine: step 1/1.</text>
</comment>
<keyword evidence="2 4" id="KW-0378">Hydrolase</keyword>
<dbReference type="InterPro" id="IPR010111">
    <property type="entry name" value="Kynureninase"/>
</dbReference>
<keyword evidence="1 4" id="KW-0662">Pyridine nucleotide biosynthesis</keyword>
<dbReference type="OrthoDB" id="9812626at2"/>
<dbReference type="GO" id="GO:0030170">
    <property type="term" value="F:pyridoxal phosphate binding"/>
    <property type="evidence" value="ECO:0007669"/>
    <property type="project" value="UniProtKB-UniRule"/>
</dbReference>
<comment type="cofactor">
    <cofactor evidence="4 6">
        <name>pyridoxal 5'-phosphate</name>
        <dbReference type="ChEBI" id="CHEBI:597326"/>
    </cofactor>
</comment>
<dbReference type="GO" id="GO:0043420">
    <property type="term" value="P:anthranilate metabolic process"/>
    <property type="evidence" value="ECO:0007669"/>
    <property type="project" value="TreeGrafter"/>
</dbReference>
<dbReference type="PANTHER" id="PTHR14084:SF0">
    <property type="entry name" value="KYNURENINASE"/>
    <property type="match status" value="1"/>
</dbReference>
<dbReference type="GO" id="GO:0030429">
    <property type="term" value="F:kynureninase activity"/>
    <property type="evidence" value="ECO:0007669"/>
    <property type="project" value="UniProtKB-UniRule"/>
</dbReference>
<dbReference type="InterPro" id="IPR015421">
    <property type="entry name" value="PyrdxlP-dep_Trfase_major"/>
</dbReference>
<dbReference type="Gene3D" id="3.90.1150.10">
    <property type="entry name" value="Aspartate Aminotransferase, domain 1"/>
    <property type="match status" value="1"/>
</dbReference>
<feature type="modified residue" description="N6-(pyridoxal phosphate)lysine" evidence="4">
    <location>
        <position position="219"/>
    </location>
</feature>
<feature type="binding site" evidence="4">
    <location>
        <position position="196"/>
    </location>
    <ligand>
        <name>pyridoxal 5'-phosphate</name>
        <dbReference type="ChEBI" id="CHEBI:597326"/>
    </ligand>
</feature>
<dbReference type="PIRSF" id="PIRSF038800">
    <property type="entry name" value="KYNU"/>
    <property type="match status" value="1"/>
</dbReference>
<dbReference type="PANTHER" id="PTHR14084">
    <property type="entry name" value="KYNURENINASE"/>
    <property type="match status" value="1"/>
</dbReference>
<reference evidence="7 8" key="1">
    <citation type="journal article" date="2017" name="Int. J. Syst. Evol. Microbiol.">
        <title>Roseitalea porphyridii gen. nov., sp. nov., isolated from a red alga, and reclassification of Hoeflea suaedae Chung et al. 2013 as Pseudohoeflea suaedae gen. nov., comb. nov.</title>
        <authorList>
            <person name="Hyeon J.W."/>
            <person name="Jeong S.E."/>
            <person name="Baek K."/>
            <person name="Jeon C.O."/>
        </authorList>
    </citation>
    <scope>NUCLEOTIDE SEQUENCE [LARGE SCALE GENOMIC DNA]</scope>
    <source>
        <strain evidence="7 8">MA7-20</strain>
    </source>
</reference>
<feature type="binding site" evidence="4">
    <location>
        <begin position="123"/>
        <end position="126"/>
    </location>
    <ligand>
        <name>pyridoxal 5'-phosphate</name>
        <dbReference type="ChEBI" id="CHEBI:597326"/>
    </ligand>
</feature>
<accession>A0A4P6V4Q9</accession>
<evidence type="ECO:0000313" key="8">
    <source>
        <dbReference type="Proteomes" id="UP000293719"/>
    </source>
</evidence>
<dbReference type="AlphaFoldDB" id="A0A4P6V4Q9"/>
<keyword evidence="8" id="KW-1185">Reference proteome</keyword>
<evidence type="ECO:0000256" key="6">
    <source>
        <dbReference type="PIRNR" id="PIRNR038800"/>
    </source>
</evidence>
<dbReference type="SUPFAM" id="SSF53383">
    <property type="entry name" value="PLP-dependent transferases"/>
    <property type="match status" value="1"/>
</dbReference>
<gene>
    <name evidence="4 7" type="primary">kynU</name>
    <name evidence="7" type="ORF">E0E05_15045</name>
</gene>
<evidence type="ECO:0000256" key="3">
    <source>
        <dbReference type="ARBA" id="ARBA00022898"/>
    </source>
</evidence>
<evidence type="ECO:0000256" key="4">
    <source>
        <dbReference type="HAMAP-Rule" id="MF_01970"/>
    </source>
</evidence>
<feature type="binding site" evidence="4">
    <location>
        <position position="95"/>
    </location>
    <ligand>
        <name>pyridoxal 5'-phosphate</name>
        <dbReference type="ChEBI" id="CHEBI:597326"/>
    </ligand>
</feature>
<dbReference type="HAMAP" id="MF_01970">
    <property type="entry name" value="Kynureninase"/>
    <property type="match status" value="1"/>
</dbReference>
<feature type="binding site" evidence="4">
    <location>
        <position position="164"/>
    </location>
    <ligand>
        <name>pyridoxal 5'-phosphate</name>
        <dbReference type="ChEBI" id="CHEBI:597326"/>
    </ligand>
</feature>
<dbReference type="RefSeq" id="WP_131618069.1">
    <property type="nucleotide sequence ID" value="NZ_CP036532.1"/>
</dbReference>
<dbReference type="UniPathway" id="UPA00253">
    <property type="reaction ID" value="UER00329"/>
</dbReference>
<dbReference type="KEGG" id="rpod:E0E05_15045"/>
<evidence type="ECO:0000313" key="7">
    <source>
        <dbReference type="EMBL" id="QBK32431.1"/>
    </source>
</evidence>
<comment type="catalytic activity">
    <reaction evidence="4 6">
        <text>L-kynurenine + H2O = anthranilate + L-alanine + H(+)</text>
        <dbReference type="Rhea" id="RHEA:16813"/>
        <dbReference type="ChEBI" id="CHEBI:15377"/>
        <dbReference type="ChEBI" id="CHEBI:15378"/>
        <dbReference type="ChEBI" id="CHEBI:16567"/>
        <dbReference type="ChEBI" id="CHEBI:57959"/>
        <dbReference type="ChEBI" id="CHEBI:57972"/>
        <dbReference type="EC" id="3.7.1.3"/>
    </reaction>
</comment>
<comment type="similarity">
    <text evidence="4 6">Belongs to the kynureninase family.</text>
</comment>
<dbReference type="GeneID" id="90768622"/>
<dbReference type="GO" id="GO:0097053">
    <property type="term" value="P:L-kynurenine catabolic process"/>
    <property type="evidence" value="ECO:0007669"/>
    <property type="project" value="UniProtKB-UniRule"/>
</dbReference>
<proteinExistence type="inferred from homology"/>
<comment type="pathway">
    <text evidence="4 6">Cofactor biosynthesis; NAD(+) biosynthesis; quinolinate from L-kynurenine: step 2/3.</text>
</comment>
<feature type="binding site" evidence="4">
    <location>
        <position position="248"/>
    </location>
    <ligand>
        <name>pyridoxal 5'-phosphate</name>
        <dbReference type="ChEBI" id="CHEBI:597326"/>
    </ligand>
</feature>
<protein>
    <recommendedName>
        <fullName evidence="4 5">Kynureninase</fullName>
        <ecNumber evidence="4 5">3.7.1.3</ecNumber>
    </recommendedName>
    <alternativeName>
        <fullName evidence="4">L-kynurenine hydrolase</fullName>
    </alternativeName>
</protein>
<feature type="binding site" evidence="4">
    <location>
        <position position="274"/>
    </location>
    <ligand>
        <name>pyridoxal 5'-phosphate</name>
        <dbReference type="ChEBI" id="CHEBI:597326"/>
    </ligand>
</feature>
<dbReference type="UniPathway" id="UPA00334">
    <property type="reaction ID" value="UER00455"/>
</dbReference>
<comment type="catalytic activity">
    <reaction evidence="6">
        <text>3-hydroxy-L-kynurenine + H2O = 3-hydroxyanthranilate + L-alanine + H(+)</text>
        <dbReference type="Rhea" id="RHEA:25143"/>
        <dbReference type="ChEBI" id="CHEBI:15377"/>
        <dbReference type="ChEBI" id="CHEBI:15378"/>
        <dbReference type="ChEBI" id="CHEBI:36559"/>
        <dbReference type="ChEBI" id="CHEBI:57972"/>
        <dbReference type="ChEBI" id="CHEBI:58125"/>
        <dbReference type="EC" id="3.7.1.3"/>
    </reaction>
</comment>
<keyword evidence="3 4" id="KW-0663">Pyridoxal phosphate</keyword>
<feature type="binding site" evidence="4">
    <location>
        <position position="96"/>
    </location>
    <ligand>
        <name>pyridoxal 5'-phosphate</name>
        <dbReference type="ChEBI" id="CHEBI:597326"/>
    </ligand>
</feature>